<feature type="region of interest" description="Disordered" evidence="1">
    <location>
        <begin position="165"/>
        <end position="201"/>
    </location>
</feature>
<feature type="transmembrane region" description="Helical" evidence="2">
    <location>
        <begin position="79"/>
        <end position="105"/>
    </location>
</feature>
<keyword evidence="4" id="KW-1185">Reference proteome</keyword>
<feature type="transmembrane region" description="Helical" evidence="2">
    <location>
        <begin position="53"/>
        <end position="73"/>
    </location>
</feature>
<accession>A0A4S1X2N2</accession>
<keyword evidence="2" id="KW-1133">Transmembrane helix</keyword>
<feature type="transmembrane region" description="Helical" evidence="2">
    <location>
        <begin position="14"/>
        <end position="32"/>
    </location>
</feature>
<name>A0A4S1X2N2_9SPHN</name>
<keyword evidence="2" id="KW-0812">Transmembrane</keyword>
<dbReference type="RefSeq" id="WP_135965116.1">
    <property type="nucleotide sequence ID" value="NZ_SRXT01000007.1"/>
</dbReference>
<evidence type="ECO:0000313" key="4">
    <source>
        <dbReference type="Proteomes" id="UP000306147"/>
    </source>
</evidence>
<dbReference type="EMBL" id="SRXT01000007">
    <property type="protein sequence ID" value="TGX50189.1"/>
    <property type="molecule type" value="Genomic_DNA"/>
</dbReference>
<dbReference type="Proteomes" id="UP000306147">
    <property type="component" value="Unassembled WGS sequence"/>
</dbReference>
<evidence type="ECO:0000256" key="1">
    <source>
        <dbReference type="SAM" id="MobiDB-lite"/>
    </source>
</evidence>
<dbReference type="AlphaFoldDB" id="A0A4S1X2N2"/>
<evidence type="ECO:0000313" key="3">
    <source>
        <dbReference type="EMBL" id="TGX50189.1"/>
    </source>
</evidence>
<evidence type="ECO:0000256" key="2">
    <source>
        <dbReference type="SAM" id="Phobius"/>
    </source>
</evidence>
<reference evidence="3 4" key="1">
    <citation type="submission" date="2019-04" db="EMBL/GenBank/DDBJ databases">
        <title>Sphingomonas psychrotolerans sp. nov., isolated from soil in the Tianshan Mountains, Xinjiang, China.</title>
        <authorList>
            <person name="Luo Y."/>
            <person name="Sheng H."/>
        </authorList>
    </citation>
    <scope>NUCLEOTIDE SEQUENCE [LARGE SCALE GENOMIC DNA]</scope>
    <source>
        <strain evidence="3 4">ZFGT-11</strain>
    </source>
</reference>
<comment type="caution">
    <text evidence="3">The sequence shown here is derived from an EMBL/GenBank/DDBJ whole genome shotgun (WGS) entry which is preliminary data.</text>
</comment>
<gene>
    <name evidence="3" type="ORF">E5A73_17355</name>
</gene>
<sequence length="201" mass="20579">MLLCSRYPSAPRPILARLGCALLALAGTLLLGTIESRWSPSWRWFESPEMLPMIGLVFASAAGLLACHLASLTNNRSTAWAAALPAALLAGALPGLGSAALLVPLALSAHAALRLPALRPAALAGLAGTTIALIAAGLHHPALHGAGALTLLAAAAVEIGRSGRAANDNRRDEPFTLFGGRPAHPPRAMPPARTSSPVLRE</sequence>
<protein>
    <submittedName>
        <fullName evidence="3">Uncharacterized protein</fullName>
    </submittedName>
</protein>
<keyword evidence="2" id="KW-0472">Membrane</keyword>
<feature type="transmembrane region" description="Helical" evidence="2">
    <location>
        <begin position="117"/>
        <end position="136"/>
    </location>
</feature>
<proteinExistence type="predicted"/>
<organism evidence="3 4">
    <name type="scientific">Sphingomonas gei</name>
    <dbReference type="NCBI Taxonomy" id="1395960"/>
    <lineage>
        <taxon>Bacteria</taxon>
        <taxon>Pseudomonadati</taxon>
        <taxon>Pseudomonadota</taxon>
        <taxon>Alphaproteobacteria</taxon>
        <taxon>Sphingomonadales</taxon>
        <taxon>Sphingomonadaceae</taxon>
        <taxon>Sphingomonas</taxon>
    </lineage>
</organism>